<feature type="compositionally biased region" description="Low complexity" evidence="3">
    <location>
        <begin position="275"/>
        <end position="286"/>
    </location>
</feature>
<reference evidence="6 7" key="1">
    <citation type="submission" date="2016-03" db="EMBL/GenBank/DDBJ databases">
        <title>Trachymyrmex septentrionalis WGS genome.</title>
        <authorList>
            <person name="Nygaard S."/>
            <person name="Hu H."/>
            <person name="Boomsma J."/>
            <person name="Zhang G."/>
        </authorList>
    </citation>
    <scope>NUCLEOTIDE SEQUENCE [LARGE SCALE GENOMIC DNA]</scope>
    <source>
        <strain evidence="6">Tsep2-gDNA-1</strain>
        <tissue evidence="6">Whole body</tissue>
    </source>
</reference>
<dbReference type="SMART" id="SM00441">
    <property type="entry name" value="FF"/>
    <property type="match status" value="6"/>
</dbReference>
<name>A0A195FGT4_9HYME</name>
<dbReference type="InterPro" id="IPR001202">
    <property type="entry name" value="WW_dom"/>
</dbReference>
<feature type="compositionally biased region" description="Polar residues" evidence="3">
    <location>
        <begin position="262"/>
        <end position="274"/>
    </location>
</feature>
<feature type="compositionally biased region" description="Basic and acidic residues" evidence="3">
    <location>
        <begin position="496"/>
        <end position="538"/>
    </location>
</feature>
<feature type="compositionally biased region" description="Low complexity" evidence="3">
    <location>
        <begin position="61"/>
        <end position="71"/>
    </location>
</feature>
<feature type="compositionally biased region" description="Basic and acidic residues" evidence="3">
    <location>
        <begin position="920"/>
        <end position="980"/>
    </location>
</feature>
<feature type="region of interest" description="Disordered" evidence="3">
    <location>
        <begin position="467"/>
        <end position="548"/>
    </location>
</feature>
<organism evidence="6 7">
    <name type="scientific">Trachymyrmex septentrionalis</name>
    <dbReference type="NCBI Taxonomy" id="34720"/>
    <lineage>
        <taxon>Eukaryota</taxon>
        <taxon>Metazoa</taxon>
        <taxon>Ecdysozoa</taxon>
        <taxon>Arthropoda</taxon>
        <taxon>Hexapoda</taxon>
        <taxon>Insecta</taxon>
        <taxon>Pterygota</taxon>
        <taxon>Neoptera</taxon>
        <taxon>Endopterygota</taxon>
        <taxon>Hymenoptera</taxon>
        <taxon>Apocrita</taxon>
        <taxon>Aculeata</taxon>
        <taxon>Formicoidea</taxon>
        <taxon>Formicidae</taxon>
        <taxon>Myrmicinae</taxon>
        <taxon>Trachymyrmex</taxon>
    </lineage>
</organism>
<dbReference type="GO" id="GO:0005634">
    <property type="term" value="C:nucleus"/>
    <property type="evidence" value="ECO:0007669"/>
    <property type="project" value="TreeGrafter"/>
</dbReference>
<feature type="compositionally biased region" description="Basic and acidic residues" evidence="3">
    <location>
        <begin position="622"/>
        <end position="641"/>
    </location>
</feature>
<dbReference type="STRING" id="34720.A0A195FGT4"/>
<dbReference type="FunFam" id="2.20.70.10:FF:000049">
    <property type="entry name" value="Transcription elongation regulator 1-like"/>
    <property type="match status" value="1"/>
</dbReference>
<dbReference type="Pfam" id="PF01846">
    <property type="entry name" value="FF"/>
    <property type="match status" value="6"/>
</dbReference>
<feature type="compositionally biased region" description="Polar residues" evidence="3">
    <location>
        <begin position="307"/>
        <end position="319"/>
    </location>
</feature>
<dbReference type="Proteomes" id="UP000078541">
    <property type="component" value="Unassembled WGS sequence"/>
</dbReference>
<dbReference type="FunFam" id="1.10.10.440:FF:000029">
    <property type="entry name" value="Uncharacterized protein, isoform B"/>
    <property type="match status" value="1"/>
</dbReference>
<evidence type="ECO:0000259" key="4">
    <source>
        <dbReference type="PROSITE" id="PS50020"/>
    </source>
</evidence>
<feature type="domain" description="FF" evidence="5">
    <location>
        <begin position="666"/>
        <end position="719"/>
    </location>
</feature>
<feature type="region of interest" description="Disordered" evidence="3">
    <location>
        <begin position="905"/>
        <end position="1052"/>
    </location>
</feature>
<dbReference type="InterPro" id="IPR036517">
    <property type="entry name" value="FF_domain_sf"/>
</dbReference>
<dbReference type="Pfam" id="PF00397">
    <property type="entry name" value="WW"/>
    <property type="match status" value="2"/>
</dbReference>
<dbReference type="SMART" id="SM00456">
    <property type="entry name" value="WW"/>
    <property type="match status" value="3"/>
</dbReference>
<feature type="compositionally biased region" description="Low complexity" evidence="3">
    <location>
        <begin position="250"/>
        <end position="261"/>
    </location>
</feature>
<feature type="domain" description="WW" evidence="4">
    <location>
        <begin position="548"/>
        <end position="577"/>
    </location>
</feature>
<feature type="region of interest" description="Disordered" evidence="3">
    <location>
        <begin position="240"/>
        <end position="336"/>
    </location>
</feature>
<dbReference type="PROSITE" id="PS01159">
    <property type="entry name" value="WW_DOMAIN_1"/>
    <property type="match status" value="1"/>
</dbReference>
<dbReference type="SUPFAM" id="SSF51045">
    <property type="entry name" value="WW domain"/>
    <property type="match status" value="3"/>
</dbReference>
<feature type="compositionally biased region" description="Basic residues" evidence="3">
    <location>
        <begin position="45"/>
        <end position="57"/>
    </location>
</feature>
<feature type="domain" description="FF" evidence="5">
    <location>
        <begin position="731"/>
        <end position="786"/>
    </location>
</feature>
<accession>A0A195FGT4</accession>
<feature type="compositionally biased region" description="Basic and acidic residues" evidence="3">
    <location>
        <begin position="1008"/>
        <end position="1046"/>
    </location>
</feature>
<dbReference type="EMBL" id="KQ981560">
    <property type="protein sequence ID" value="KYN39895.1"/>
    <property type="molecule type" value="Genomic_DNA"/>
</dbReference>
<dbReference type="PROSITE" id="PS50020">
    <property type="entry name" value="WW_DOMAIN_2"/>
    <property type="match status" value="3"/>
</dbReference>
<feature type="compositionally biased region" description="Acidic residues" evidence="3">
    <location>
        <begin position="996"/>
        <end position="1007"/>
    </location>
</feature>
<keyword evidence="2" id="KW-0175">Coiled coil</keyword>
<dbReference type="PANTHER" id="PTHR15377">
    <property type="entry name" value="TRANSCRIPTION ELONGATION REGULATOR 1"/>
    <property type="match status" value="1"/>
</dbReference>
<feature type="domain" description="WW" evidence="4">
    <location>
        <begin position="427"/>
        <end position="454"/>
    </location>
</feature>
<dbReference type="InterPro" id="IPR036020">
    <property type="entry name" value="WW_dom_sf"/>
</dbReference>
<sequence length="1255" mass="143041">MDANSEQPAAIAATESTSANEQEHNDEAMEETEEYSYEGDDYRHFMPRGRGGFRGRGRGGFDFPMRGGSPRFRGRGFGPRGPMFRGANNGFPFEAPPRPNCPPGPAGPRFRGPPPFDPSWGPMGPPNFMGPPNLMGPPGMPPPHMMNGPMGAGPGPYGPPPGMGPPNMNSIPGQQQPPQQAQQQANIPGLDLNGEVWVETKAADGKSYYYNIRTRDTTWTKPEGPNVKVMVQDQLEQLVHGASKQAATRSTTPTPSSSTPTKISENRISQGGEQSSSNNINADAINQLSTAPPGTGPPPTLNDAPDVSNQTSETNQSNGTAPTTVTNTPPINTPAVNTNIMQPPPNMIPMQHRMPNQFGNPITTQFGATPFGMPPPGFQPFGGYGPPQTNWGMPQMPHGVMTPQTPAEDPAILAQLDSELVAAAMVWTEHRAPDGRFYYYNSKAGESVWEKPQSLKDLENAKLTLRQKNEEASAVPTSTAVTTTVVTNNSTTVEPSKQEKPSENIHETKDSTKDADSAKPKKEENTTKEPAKPQDKSRPISSTPVPGTPWCVVWTGDGRVFFYNPSSRISVWERPDDLVGRQDVDKMISTPPDAVGATKPARQSDTSESSDDDQPTPAKKIKHEDTKTTPIKEEEEKEGKKTIDIGKEAAIEAEVRAARERAIVPLETRIKSFRDMLAEKDVSAFSTWEKELHKIVFDPRYLLLTSKERKQVFEKYVKERAEEERREKRNKMKERKEQFQKLLEEAGLHGKSSFSDFAQKHGRDERFKNVEKMRERESLFNEYLLEVRKKEKEEKTAKREQSGCRQDRFRMWSGVVLKLVGGMDDVIYHSHLLAHPRAPHSLLQSRVKKEFFTMLREHKDIDRHSHWSDCKKKLETDWRYRVVESASTREDWFRDYVRLLKDERKKEKEKDKDHRHREKDHKTDKKDRDRKDSDKGKETKSSKDKADKDNTREKKQRKNDVPMEESEKEKKETVIEKESGEIEESDDKNIKKENDKEEGDDHSDSEEDREKQKRDRERRAEVSLREREREVQRTLATHLRDRDKERQHHRHTEAVQHFSALLADLVRNGDLAWREAKRQLRKDHRWELAESLDREEKERLFNEHIEQLGRKKRDKFRELLDEVGASTELTASWKDIKKSLKDDPRYLKFSSSDRKCEKEFKEYIKDKLVAAKADFRELLQETKLITDKTYKKVQENSSHLAEIEEILRKDRRFLVLEATAAERTRLLMGYLEELARRGPPPPPTASEPSRRSTTK</sequence>
<feature type="compositionally biased region" description="Low complexity" evidence="3">
    <location>
        <begin position="472"/>
        <end position="495"/>
    </location>
</feature>
<evidence type="ECO:0000256" key="2">
    <source>
        <dbReference type="SAM" id="Coils"/>
    </source>
</evidence>
<dbReference type="GO" id="GO:0003712">
    <property type="term" value="F:transcription coregulator activity"/>
    <property type="evidence" value="ECO:0007669"/>
    <property type="project" value="TreeGrafter"/>
</dbReference>
<feature type="domain" description="WW" evidence="4">
    <location>
        <begin position="197"/>
        <end position="224"/>
    </location>
</feature>
<feature type="region of interest" description="Disordered" evidence="3">
    <location>
        <begin position="1234"/>
        <end position="1255"/>
    </location>
</feature>
<evidence type="ECO:0000259" key="5">
    <source>
        <dbReference type="PROSITE" id="PS51676"/>
    </source>
</evidence>
<dbReference type="Gene3D" id="2.20.70.10">
    <property type="match status" value="3"/>
</dbReference>
<dbReference type="FunFam" id="1.10.10.440:FF:000006">
    <property type="entry name" value="Transcription elongation regulator 1 (CA150)"/>
    <property type="match status" value="1"/>
</dbReference>
<dbReference type="Gene3D" id="1.10.10.440">
    <property type="entry name" value="FF domain"/>
    <property type="match status" value="6"/>
</dbReference>
<feature type="coiled-coil region" evidence="2">
    <location>
        <begin position="718"/>
        <end position="745"/>
    </location>
</feature>
<proteinExistence type="predicted"/>
<evidence type="ECO:0000313" key="7">
    <source>
        <dbReference type="Proteomes" id="UP000078541"/>
    </source>
</evidence>
<gene>
    <name evidence="6" type="ORF">ALC56_05663</name>
</gene>
<dbReference type="FunFam" id="1.10.10.440:FF:000005">
    <property type="entry name" value="Transcription elongation regulator 1 (CA150)"/>
    <property type="match status" value="1"/>
</dbReference>
<feature type="compositionally biased region" description="Low complexity" evidence="3">
    <location>
        <begin position="165"/>
        <end position="185"/>
    </location>
</feature>
<keyword evidence="1" id="KW-0677">Repeat</keyword>
<dbReference type="SUPFAM" id="SSF81698">
    <property type="entry name" value="FF domain"/>
    <property type="match status" value="5"/>
</dbReference>
<evidence type="ECO:0000256" key="3">
    <source>
        <dbReference type="SAM" id="MobiDB-lite"/>
    </source>
</evidence>
<feature type="compositionally biased region" description="Acidic residues" evidence="3">
    <location>
        <begin position="28"/>
        <end position="39"/>
    </location>
</feature>
<evidence type="ECO:0000313" key="6">
    <source>
        <dbReference type="EMBL" id="KYN39895.1"/>
    </source>
</evidence>
<feature type="region of interest" description="Disordered" evidence="3">
    <location>
        <begin position="1"/>
        <end position="79"/>
    </location>
</feature>
<dbReference type="InterPro" id="IPR045148">
    <property type="entry name" value="TCRG1-like"/>
</dbReference>
<dbReference type="AlphaFoldDB" id="A0A195FGT4"/>
<feature type="region of interest" description="Disordered" evidence="3">
    <location>
        <begin position="151"/>
        <end position="185"/>
    </location>
</feature>
<dbReference type="GO" id="GO:0070063">
    <property type="term" value="F:RNA polymerase binding"/>
    <property type="evidence" value="ECO:0007669"/>
    <property type="project" value="InterPro"/>
</dbReference>
<dbReference type="PANTHER" id="PTHR15377:SF3">
    <property type="entry name" value="WW DOMAIN-CONTAINING PROTEIN"/>
    <property type="match status" value="1"/>
</dbReference>
<dbReference type="InterPro" id="IPR002713">
    <property type="entry name" value="FF_domain"/>
</dbReference>
<feature type="domain" description="FF" evidence="5">
    <location>
        <begin position="1107"/>
        <end position="1166"/>
    </location>
</feature>
<dbReference type="InterPro" id="IPR057565">
    <property type="entry name" value="WW_TCRG1_3rd"/>
</dbReference>
<dbReference type="FunFam" id="1.10.10.440:FF:000001">
    <property type="entry name" value="Transcription elongation regulator 1 like"/>
    <property type="match status" value="1"/>
</dbReference>
<evidence type="ECO:0000256" key="1">
    <source>
        <dbReference type="ARBA" id="ARBA00022737"/>
    </source>
</evidence>
<dbReference type="PROSITE" id="PS51676">
    <property type="entry name" value="FF"/>
    <property type="match status" value="4"/>
</dbReference>
<protein>
    <submittedName>
        <fullName evidence="6">Transcription elongation regulator 1</fullName>
    </submittedName>
</protein>
<feature type="compositionally biased region" description="Low complexity" evidence="3">
    <location>
        <begin position="320"/>
        <end position="336"/>
    </location>
</feature>
<dbReference type="Pfam" id="PF23517">
    <property type="entry name" value="WW_TCERG1"/>
    <property type="match status" value="1"/>
</dbReference>
<dbReference type="CDD" id="cd00201">
    <property type="entry name" value="WW"/>
    <property type="match status" value="3"/>
</dbReference>
<keyword evidence="7" id="KW-1185">Reference proteome</keyword>
<feature type="domain" description="FF" evidence="5">
    <location>
        <begin position="844"/>
        <end position="899"/>
    </location>
</feature>
<feature type="region of interest" description="Disordered" evidence="3">
    <location>
        <begin position="587"/>
        <end position="641"/>
    </location>
</feature>